<comment type="cofactor">
    <cofactor evidence="2">
        <name>Mg(2+)</name>
        <dbReference type="ChEBI" id="CHEBI:18420"/>
    </cofactor>
    <text evidence="2">Binds 1 Mg(2+) ion.</text>
</comment>
<keyword evidence="2" id="KW-0460">Magnesium</keyword>
<dbReference type="NCBIfam" id="TIGR02595">
    <property type="entry name" value="PEP_CTERM"/>
    <property type="match status" value="1"/>
</dbReference>
<evidence type="ECO:0000313" key="7">
    <source>
        <dbReference type="Proteomes" id="UP000694001"/>
    </source>
</evidence>
<keyword evidence="7" id="KW-1185">Reference proteome</keyword>
<keyword evidence="3" id="KW-0812">Transmembrane</keyword>
<dbReference type="KEGG" id="elio:KO353_09535"/>
<dbReference type="RefSeq" id="WP_218287330.1">
    <property type="nucleotide sequence ID" value="NZ_CP076448.1"/>
</dbReference>
<dbReference type="AlphaFoldDB" id="A0A975U5S4"/>
<evidence type="ECO:0000259" key="5">
    <source>
        <dbReference type="Pfam" id="PF07589"/>
    </source>
</evidence>
<feature type="binding site" evidence="2">
    <location>
        <position position="386"/>
    </location>
    <ligand>
        <name>Zn(2+)</name>
        <dbReference type="ChEBI" id="CHEBI:29105"/>
        <label>2</label>
    </ligand>
</feature>
<keyword evidence="3" id="KW-0472">Membrane</keyword>
<evidence type="ECO:0000313" key="6">
    <source>
        <dbReference type="EMBL" id="QXM26278.1"/>
    </source>
</evidence>
<keyword evidence="2" id="KW-0479">Metal-binding</keyword>
<evidence type="ECO:0000256" key="3">
    <source>
        <dbReference type="SAM" id="Phobius"/>
    </source>
</evidence>
<reference evidence="6" key="1">
    <citation type="submission" date="2021-06" db="EMBL/GenBank/DDBJ databases">
        <title>Elioraea tepida, sp. nov., a moderately thermophilic aerobic anoxygenic phototrophic bacterium isolated from an alkaline siliceous hot spring mat community in Yellowstone National Park, WY, USA.</title>
        <authorList>
            <person name="Saini M.K."/>
            <person name="Yoshida S."/>
            <person name="Sebastian A."/>
            <person name="Hirose S."/>
            <person name="Hara E."/>
            <person name="Tamaki H."/>
            <person name="Soulier N.T."/>
            <person name="Albert I."/>
            <person name="Hanada S."/>
            <person name="Bryant D.A."/>
            <person name="Tank M."/>
        </authorList>
    </citation>
    <scope>NUCLEOTIDE SEQUENCE</scope>
    <source>
        <strain evidence="6">MS-P2</strain>
    </source>
</reference>
<feature type="domain" description="Ice-binding protein C-terminal" evidence="5">
    <location>
        <begin position="480"/>
        <end position="506"/>
    </location>
</feature>
<dbReference type="EC" id="3.1.3.1" evidence="6"/>
<keyword evidence="6" id="KW-0378">Hydrolase</keyword>
<dbReference type="Proteomes" id="UP000694001">
    <property type="component" value="Chromosome"/>
</dbReference>
<dbReference type="PANTHER" id="PTHR11596">
    <property type="entry name" value="ALKALINE PHOSPHATASE"/>
    <property type="match status" value="1"/>
</dbReference>
<feature type="active site" description="Phosphoserine intermediate" evidence="1">
    <location>
        <position position="125"/>
    </location>
</feature>
<dbReference type="PROSITE" id="PS51318">
    <property type="entry name" value="TAT"/>
    <property type="match status" value="1"/>
</dbReference>
<proteinExistence type="predicted"/>
<keyword evidence="4" id="KW-0732">Signal</keyword>
<feature type="binding site" evidence="2">
    <location>
        <position position="178"/>
    </location>
    <ligand>
        <name>Mg(2+)</name>
        <dbReference type="ChEBI" id="CHEBI:18420"/>
    </ligand>
</feature>
<evidence type="ECO:0000256" key="4">
    <source>
        <dbReference type="SAM" id="SignalP"/>
    </source>
</evidence>
<feature type="binding site" evidence="2">
    <location>
        <position position="176"/>
    </location>
    <ligand>
        <name>Mg(2+)</name>
        <dbReference type="ChEBI" id="CHEBI:18420"/>
    </ligand>
</feature>
<dbReference type="GO" id="GO:0046872">
    <property type="term" value="F:metal ion binding"/>
    <property type="evidence" value="ECO:0007669"/>
    <property type="project" value="UniProtKB-KW"/>
</dbReference>
<dbReference type="InterPro" id="IPR006311">
    <property type="entry name" value="TAT_signal"/>
</dbReference>
<gene>
    <name evidence="6" type="ORF">KO353_09535</name>
</gene>
<name>A0A975U5S4_9PROT</name>
<dbReference type="Pfam" id="PF07589">
    <property type="entry name" value="PEP-CTERM"/>
    <property type="match status" value="1"/>
</dbReference>
<dbReference type="Pfam" id="PF00245">
    <property type="entry name" value="Alk_phosphatase"/>
    <property type="match status" value="1"/>
</dbReference>
<dbReference type="GO" id="GO:0004035">
    <property type="term" value="F:alkaline phosphatase activity"/>
    <property type="evidence" value="ECO:0007669"/>
    <property type="project" value="UniProtKB-EC"/>
</dbReference>
<dbReference type="SMART" id="SM00098">
    <property type="entry name" value="alkPPc"/>
    <property type="match status" value="1"/>
</dbReference>
<feature type="binding site" evidence="2">
    <location>
        <position position="387"/>
    </location>
    <ligand>
        <name>Zn(2+)</name>
        <dbReference type="ChEBI" id="CHEBI:29105"/>
        <label>2</label>
    </ligand>
</feature>
<feature type="signal peptide" evidence="4">
    <location>
        <begin position="1"/>
        <end position="25"/>
    </location>
</feature>
<comment type="cofactor">
    <cofactor evidence="2">
        <name>Zn(2+)</name>
        <dbReference type="ChEBI" id="CHEBI:29105"/>
    </cofactor>
    <text evidence="2">Binds 2 Zn(2+) ions.</text>
</comment>
<keyword evidence="2" id="KW-0862">Zinc</keyword>
<feature type="transmembrane region" description="Helical" evidence="3">
    <location>
        <begin position="484"/>
        <end position="501"/>
    </location>
</feature>
<sequence length="509" mass="54977">MLTRRHLVAAVAAGAIAVSIGAADAAPVKNVMLFISDGASWGTWDMASYWATGEQRGQAYQNFPVRLGMTTYPLNTSSTPTNTGTPQISYDPTRAWDTTPNAGSFGGRPSFFNGYDYIKRNYPDSAAAGTALATGAKTYNNAINFDDYGNPLPYITQEAKALGRATGVVTSVPFSHATPAVFGSQNISRNNYHQIAEQMLANPDLDLIMGAGHPLYNSNGQARSTPSETYMTVDQLTRLQSGDPIYNRTLITSLDEFRAMADGSVVPTGRVIGLAEVGDTLQANRNRPVDPSVISVASGNASGVPFNTNVPTLVEMTAGAINYLSRNPDGFFLMVEGGAVDWMAHANNTARIIEEQVDFDRSVAWAINWVEEYSNWNETLLIVLTDHGNGMPMGPQSDRIPFQPIENRGQGNLPGVLWHYGTHTNEVTLLWAKGAGAERLYDFVVGVDQGLVEFLQFNDGRYIDNTAIYPIMRMAMMGQPVPEPASVALMLMGLAGLGAVARRARRATA</sequence>
<protein>
    <submittedName>
        <fullName evidence="6">Alkaline phosphatase</fullName>
        <ecNumber evidence="6">3.1.3.1</ecNumber>
    </submittedName>
</protein>
<accession>A0A975U5S4</accession>
<organism evidence="6 7">
    <name type="scientific">Elioraea tepida</name>
    <dbReference type="NCBI Taxonomy" id="2843330"/>
    <lineage>
        <taxon>Bacteria</taxon>
        <taxon>Pseudomonadati</taxon>
        <taxon>Pseudomonadota</taxon>
        <taxon>Alphaproteobacteria</taxon>
        <taxon>Acetobacterales</taxon>
        <taxon>Elioraeaceae</taxon>
        <taxon>Elioraea</taxon>
    </lineage>
</organism>
<feature type="binding site" evidence="2">
    <location>
        <position position="336"/>
    </location>
    <ligand>
        <name>Mg(2+)</name>
        <dbReference type="ChEBI" id="CHEBI:18420"/>
    </ligand>
</feature>
<feature type="binding site" evidence="2">
    <location>
        <position position="341"/>
    </location>
    <ligand>
        <name>Zn(2+)</name>
        <dbReference type="ChEBI" id="CHEBI:29105"/>
        <label>2</label>
    </ligand>
</feature>
<keyword evidence="3" id="KW-1133">Transmembrane helix</keyword>
<feature type="binding site" evidence="2">
    <location>
        <position position="345"/>
    </location>
    <ligand>
        <name>Zn(2+)</name>
        <dbReference type="ChEBI" id="CHEBI:29105"/>
        <label>2</label>
    </ligand>
</feature>
<dbReference type="InterPro" id="IPR001952">
    <property type="entry name" value="Alkaline_phosphatase"/>
</dbReference>
<evidence type="ECO:0000256" key="1">
    <source>
        <dbReference type="PIRSR" id="PIRSR601952-1"/>
    </source>
</evidence>
<dbReference type="InterPro" id="IPR013424">
    <property type="entry name" value="Ice-binding_C"/>
</dbReference>
<dbReference type="CDD" id="cd16012">
    <property type="entry name" value="ALP"/>
    <property type="match status" value="1"/>
</dbReference>
<dbReference type="PANTHER" id="PTHR11596:SF5">
    <property type="entry name" value="ALKALINE PHOSPHATASE"/>
    <property type="match status" value="1"/>
</dbReference>
<dbReference type="EMBL" id="CP076448">
    <property type="protein sequence ID" value="QXM26278.1"/>
    <property type="molecule type" value="Genomic_DNA"/>
</dbReference>
<evidence type="ECO:0000256" key="2">
    <source>
        <dbReference type="PIRSR" id="PIRSR601952-2"/>
    </source>
</evidence>
<feature type="chain" id="PRO_5037800163" evidence="4">
    <location>
        <begin position="26"/>
        <end position="509"/>
    </location>
</feature>